<dbReference type="InterPro" id="IPR036388">
    <property type="entry name" value="WH-like_DNA-bd_sf"/>
</dbReference>
<dbReference type="PRINTS" id="PR00035">
    <property type="entry name" value="HTHGNTR"/>
</dbReference>
<evidence type="ECO:0000313" key="6">
    <source>
        <dbReference type="Proteomes" id="UP000481252"/>
    </source>
</evidence>
<evidence type="ECO:0000256" key="1">
    <source>
        <dbReference type="ARBA" id="ARBA00023015"/>
    </source>
</evidence>
<dbReference type="SUPFAM" id="SSF46785">
    <property type="entry name" value="Winged helix' DNA-binding domain"/>
    <property type="match status" value="1"/>
</dbReference>
<dbReference type="InterPro" id="IPR011711">
    <property type="entry name" value="GntR_C"/>
</dbReference>
<accession>A0A7C9VCQ2</accession>
<dbReference type="EMBL" id="JAAKZG010000004">
    <property type="protein sequence ID" value="NGN41730.1"/>
    <property type="molecule type" value="Genomic_DNA"/>
</dbReference>
<dbReference type="AlphaFoldDB" id="A0A7C9VCQ2"/>
<dbReference type="GO" id="GO:0003700">
    <property type="term" value="F:DNA-binding transcription factor activity"/>
    <property type="evidence" value="ECO:0007669"/>
    <property type="project" value="InterPro"/>
</dbReference>
<reference evidence="5 6" key="1">
    <citation type="submission" date="2020-02" db="EMBL/GenBank/DDBJ databases">
        <title>Genome sequence of the type strain CGMCC 1.15528 of Mesorhizobium zhangyense.</title>
        <authorList>
            <person name="Gao J."/>
            <person name="Sun J."/>
        </authorList>
    </citation>
    <scope>NUCLEOTIDE SEQUENCE [LARGE SCALE GENOMIC DNA]</scope>
    <source>
        <strain evidence="5 6">CGMCC 1.15528</strain>
    </source>
</reference>
<proteinExistence type="predicted"/>
<keyword evidence="3" id="KW-0804">Transcription</keyword>
<feature type="domain" description="HTH gntR-type" evidence="4">
    <location>
        <begin position="20"/>
        <end position="87"/>
    </location>
</feature>
<dbReference type="Proteomes" id="UP000481252">
    <property type="component" value="Unassembled WGS sequence"/>
</dbReference>
<dbReference type="PANTHER" id="PTHR43537">
    <property type="entry name" value="TRANSCRIPTIONAL REGULATOR, GNTR FAMILY"/>
    <property type="match status" value="1"/>
</dbReference>
<organism evidence="5 6">
    <name type="scientific">Mesorhizobium zhangyense</name>
    <dbReference type="NCBI Taxonomy" id="1776730"/>
    <lineage>
        <taxon>Bacteria</taxon>
        <taxon>Pseudomonadati</taxon>
        <taxon>Pseudomonadota</taxon>
        <taxon>Alphaproteobacteria</taxon>
        <taxon>Hyphomicrobiales</taxon>
        <taxon>Phyllobacteriaceae</taxon>
        <taxon>Mesorhizobium</taxon>
    </lineage>
</organism>
<dbReference type="SUPFAM" id="SSF48008">
    <property type="entry name" value="GntR ligand-binding domain-like"/>
    <property type="match status" value="1"/>
</dbReference>
<dbReference type="InterPro" id="IPR036390">
    <property type="entry name" value="WH_DNA-bd_sf"/>
</dbReference>
<evidence type="ECO:0000259" key="4">
    <source>
        <dbReference type="PROSITE" id="PS50949"/>
    </source>
</evidence>
<comment type="caution">
    <text evidence="5">The sequence shown here is derived from an EMBL/GenBank/DDBJ whole genome shotgun (WGS) entry which is preliminary data.</text>
</comment>
<dbReference type="InterPro" id="IPR000524">
    <property type="entry name" value="Tscrpt_reg_HTH_GntR"/>
</dbReference>
<dbReference type="Pfam" id="PF07729">
    <property type="entry name" value="FCD"/>
    <property type="match status" value="1"/>
</dbReference>
<dbReference type="PANTHER" id="PTHR43537:SF50">
    <property type="entry name" value="TRANSCRIPTIONAL REGULATORY PROTEIN"/>
    <property type="match status" value="1"/>
</dbReference>
<dbReference type="Gene3D" id="1.10.10.10">
    <property type="entry name" value="Winged helix-like DNA-binding domain superfamily/Winged helix DNA-binding domain"/>
    <property type="match status" value="1"/>
</dbReference>
<dbReference type="Pfam" id="PF00392">
    <property type="entry name" value="GntR"/>
    <property type="match status" value="1"/>
</dbReference>
<dbReference type="InterPro" id="IPR008920">
    <property type="entry name" value="TF_FadR/GntR_C"/>
</dbReference>
<dbReference type="GO" id="GO:0003677">
    <property type="term" value="F:DNA binding"/>
    <property type="evidence" value="ECO:0007669"/>
    <property type="project" value="UniProtKB-KW"/>
</dbReference>
<name>A0A7C9VCQ2_9HYPH</name>
<dbReference type="SMART" id="SM00895">
    <property type="entry name" value="FCD"/>
    <property type="match status" value="1"/>
</dbReference>
<protein>
    <submittedName>
        <fullName evidence="5">GntR family transcriptional regulator</fullName>
    </submittedName>
</protein>
<dbReference type="SMART" id="SM00345">
    <property type="entry name" value="HTH_GNTR"/>
    <property type="match status" value="1"/>
</dbReference>
<evidence type="ECO:0000256" key="2">
    <source>
        <dbReference type="ARBA" id="ARBA00023125"/>
    </source>
</evidence>
<sequence>MQYASKTTDQSGLEATWPRGRRSTFVAQRVRDMIVAGDIEAGTRINERVLTEQLGVSRTPLREAFKILEGEGLVRIDPNRGATVVGISPEEVEAAIEVLIGLESVAAARACERATPQMIAEIERLHAEMVDAYQRGELMEYFHINQTIHQRIVDCAHNATLSRIYAAESARIRRYRYAGNRRSERWARAVFEHEQILDALRQREGALLREVLRAHHLSGWGVTRNVLEGELSKAENQTLPGDR</sequence>
<evidence type="ECO:0000256" key="3">
    <source>
        <dbReference type="ARBA" id="ARBA00023163"/>
    </source>
</evidence>
<keyword evidence="6" id="KW-1185">Reference proteome</keyword>
<keyword evidence="1" id="KW-0805">Transcription regulation</keyword>
<dbReference type="Gene3D" id="1.20.120.530">
    <property type="entry name" value="GntR ligand-binding domain-like"/>
    <property type="match status" value="1"/>
</dbReference>
<evidence type="ECO:0000313" key="5">
    <source>
        <dbReference type="EMBL" id="NGN41730.1"/>
    </source>
</evidence>
<keyword evidence="2" id="KW-0238">DNA-binding</keyword>
<dbReference type="PROSITE" id="PS50949">
    <property type="entry name" value="HTH_GNTR"/>
    <property type="match status" value="1"/>
</dbReference>
<dbReference type="CDD" id="cd07377">
    <property type="entry name" value="WHTH_GntR"/>
    <property type="match status" value="1"/>
</dbReference>
<gene>
    <name evidence="5" type="ORF">G6N74_11685</name>
</gene>
<dbReference type="RefSeq" id="WP_165117428.1">
    <property type="nucleotide sequence ID" value="NZ_JAAKZG010000004.1"/>
</dbReference>